<sequence length="67" mass="7693">MSQLDGRFMNSNIDRRYSVEVPAIIIEGQPHTDLGMNGYSQSHHTDELVDPLPQRTEHTIDMFKHGQ</sequence>
<name>A0A9P7PYX2_9HYPO</name>
<accession>A0A9P7PYX2</accession>
<dbReference type="EMBL" id="SRQM01000204">
    <property type="protein sequence ID" value="KAG6115816.1"/>
    <property type="molecule type" value="Genomic_DNA"/>
</dbReference>
<feature type="region of interest" description="Disordered" evidence="1">
    <location>
        <begin position="32"/>
        <end position="67"/>
    </location>
</feature>
<comment type="caution">
    <text evidence="2">The sequence shown here is derived from an EMBL/GenBank/DDBJ whole genome shotgun (WGS) entry which is preliminary data.</text>
</comment>
<proteinExistence type="predicted"/>
<evidence type="ECO:0000313" key="3">
    <source>
        <dbReference type="Proteomes" id="UP000732380"/>
    </source>
</evidence>
<organism evidence="2 3">
    <name type="scientific">Claviceps humidiphila</name>
    <dbReference type="NCBI Taxonomy" id="1294629"/>
    <lineage>
        <taxon>Eukaryota</taxon>
        <taxon>Fungi</taxon>
        <taxon>Dikarya</taxon>
        <taxon>Ascomycota</taxon>
        <taxon>Pezizomycotina</taxon>
        <taxon>Sordariomycetes</taxon>
        <taxon>Hypocreomycetidae</taxon>
        <taxon>Hypocreales</taxon>
        <taxon>Clavicipitaceae</taxon>
        <taxon>Claviceps</taxon>
    </lineage>
</organism>
<dbReference type="AlphaFoldDB" id="A0A9P7PYX2"/>
<protein>
    <submittedName>
        <fullName evidence="2">Uncharacterized protein</fullName>
    </submittedName>
</protein>
<evidence type="ECO:0000313" key="2">
    <source>
        <dbReference type="EMBL" id="KAG6115816.1"/>
    </source>
</evidence>
<dbReference type="Proteomes" id="UP000732380">
    <property type="component" value="Unassembled WGS sequence"/>
</dbReference>
<evidence type="ECO:0000256" key="1">
    <source>
        <dbReference type="SAM" id="MobiDB-lite"/>
    </source>
</evidence>
<keyword evidence="3" id="KW-1185">Reference proteome</keyword>
<reference evidence="2 3" key="1">
    <citation type="journal article" date="2020" name="bioRxiv">
        <title>Whole genome comparisons of ergot fungi reveals the divergence and evolution of species within the genus Claviceps are the result of varying mechanisms driving genome evolution and host range expansion.</title>
        <authorList>
            <person name="Wyka S.A."/>
            <person name="Mondo S.J."/>
            <person name="Liu M."/>
            <person name="Dettman J."/>
            <person name="Nalam V."/>
            <person name="Broders K.D."/>
        </authorList>
    </citation>
    <scope>NUCLEOTIDE SEQUENCE [LARGE SCALE GENOMIC DNA]</scope>
    <source>
        <strain evidence="2 3">LM576</strain>
    </source>
</reference>
<gene>
    <name evidence="2" type="ORF">E4U13_002434</name>
</gene>
<feature type="compositionally biased region" description="Basic and acidic residues" evidence="1">
    <location>
        <begin position="55"/>
        <end position="67"/>
    </location>
</feature>